<accession>A0ABQ6MUG4</accession>
<dbReference type="InterPro" id="IPR036869">
    <property type="entry name" value="J_dom_sf"/>
</dbReference>
<feature type="compositionally biased region" description="Pro residues" evidence="1">
    <location>
        <begin position="192"/>
        <end position="222"/>
    </location>
</feature>
<reference evidence="2 3" key="1">
    <citation type="journal article" date="2023" name="Commun. Biol.">
        <title>Genome analysis of Parmales, the sister group of diatoms, reveals the evolutionary specialization of diatoms from phago-mixotrophs to photoautotrophs.</title>
        <authorList>
            <person name="Ban H."/>
            <person name="Sato S."/>
            <person name="Yoshikawa S."/>
            <person name="Yamada K."/>
            <person name="Nakamura Y."/>
            <person name="Ichinomiya M."/>
            <person name="Sato N."/>
            <person name="Blanc-Mathieu R."/>
            <person name="Endo H."/>
            <person name="Kuwata A."/>
            <person name="Ogata H."/>
        </authorList>
    </citation>
    <scope>NUCLEOTIDE SEQUENCE [LARGE SCALE GENOMIC DNA]</scope>
</reference>
<organism evidence="2 3">
    <name type="scientific">Tetraparma gracilis</name>
    <dbReference type="NCBI Taxonomy" id="2962635"/>
    <lineage>
        <taxon>Eukaryota</taxon>
        <taxon>Sar</taxon>
        <taxon>Stramenopiles</taxon>
        <taxon>Ochrophyta</taxon>
        <taxon>Bolidophyceae</taxon>
        <taxon>Parmales</taxon>
        <taxon>Triparmaceae</taxon>
        <taxon>Tetraparma</taxon>
    </lineage>
</organism>
<feature type="region of interest" description="Disordered" evidence="1">
    <location>
        <begin position="142"/>
        <end position="280"/>
    </location>
</feature>
<gene>
    <name evidence="2" type="ORF">TeGR_g8534</name>
</gene>
<evidence type="ECO:0000256" key="1">
    <source>
        <dbReference type="SAM" id="MobiDB-lite"/>
    </source>
</evidence>
<proteinExistence type="predicted"/>
<dbReference type="SUPFAM" id="SSF46565">
    <property type="entry name" value="Chaperone J-domain"/>
    <property type="match status" value="1"/>
</dbReference>
<evidence type="ECO:0000313" key="2">
    <source>
        <dbReference type="EMBL" id="GMI32685.1"/>
    </source>
</evidence>
<comment type="caution">
    <text evidence="2">The sequence shown here is derived from an EMBL/GenBank/DDBJ whole genome shotgun (WGS) entry which is preliminary data.</text>
</comment>
<evidence type="ECO:0000313" key="3">
    <source>
        <dbReference type="Proteomes" id="UP001165060"/>
    </source>
</evidence>
<keyword evidence="3" id="KW-1185">Reference proteome</keyword>
<feature type="compositionally biased region" description="Pro residues" evidence="1">
    <location>
        <begin position="151"/>
        <end position="169"/>
    </location>
</feature>
<feature type="compositionally biased region" description="Low complexity" evidence="1">
    <location>
        <begin position="258"/>
        <end position="268"/>
    </location>
</feature>
<dbReference type="PRINTS" id="PR01217">
    <property type="entry name" value="PRICHEXTENSN"/>
</dbReference>
<protein>
    <submittedName>
        <fullName evidence="2">Uncharacterized protein</fullName>
    </submittedName>
</protein>
<dbReference type="Proteomes" id="UP001165060">
    <property type="component" value="Unassembled WGS sequence"/>
</dbReference>
<dbReference type="EMBL" id="BRYB01001747">
    <property type="protein sequence ID" value="GMI32685.1"/>
    <property type="molecule type" value="Genomic_DNA"/>
</dbReference>
<feature type="non-terminal residue" evidence="2">
    <location>
        <position position="1"/>
    </location>
</feature>
<sequence>PSSLPPPSSLNCLLLPTSRPPTLASIEAAFQRVLPASRYHYRLRVSSPRSHSYYDIVSGGEHLPVTETACVEDFLGGGPGKPSGKAASPAHSAGNLAMKGFRGLGKLMEQPKEAAYGGGDDARSYLVIVLRVLDLNRVAHAAAGGSGPRTRVPPPAPGTPAPPRAPPRPTIAETAPPRAPPRPTIAGTAPREMPPPRPGAREPPPPPPPAPPPPAPPPPAPPATRAEALKASYARRQSDEKEWDDVDQRWVPAKVKRGSGLAAPASAAPLPPPPTRAELRASQDEAVGALRSRQSAAERAAAEIDEVRSRLAPAVKGWAEEHGKRKHLRTLLATLQNILWEGARWKPVSLGDLLDDAKMRKGAQ</sequence>
<dbReference type="Gene3D" id="1.10.287.110">
    <property type="entry name" value="DnaJ domain"/>
    <property type="match status" value="1"/>
</dbReference>
<name>A0ABQ6MUG4_9STRA</name>